<protein>
    <recommendedName>
        <fullName evidence="3">Cryptic plasmid protein A</fullName>
    </recommendedName>
</protein>
<accession>A0A1X3D401</accession>
<gene>
    <name evidence="1" type="ORF">BV912_12520</name>
</gene>
<dbReference type="EMBL" id="MTAB01000061">
    <property type="protein sequence ID" value="OSI14482.1"/>
    <property type="molecule type" value="Genomic_DNA"/>
</dbReference>
<evidence type="ECO:0000313" key="1">
    <source>
        <dbReference type="EMBL" id="OSI14482.1"/>
    </source>
</evidence>
<proteinExistence type="predicted"/>
<evidence type="ECO:0000313" key="2">
    <source>
        <dbReference type="Proteomes" id="UP000193303"/>
    </source>
</evidence>
<comment type="caution">
    <text evidence="1">The sequence shown here is derived from an EMBL/GenBank/DDBJ whole genome shotgun (WGS) entry which is preliminary data.</text>
</comment>
<name>A0A1X3D401_9NEIS</name>
<dbReference type="AlphaFoldDB" id="A0A1X3D401"/>
<dbReference type="RefSeq" id="WP_085360940.1">
    <property type="nucleotide sequence ID" value="NZ_MTAB01000061.1"/>
</dbReference>
<dbReference type="OrthoDB" id="8965940at2"/>
<dbReference type="Proteomes" id="UP000193303">
    <property type="component" value="Unassembled WGS sequence"/>
</dbReference>
<reference evidence="2" key="1">
    <citation type="submission" date="2017-01" db="EMBL/GenBank/DDBJ databases">
        <authorList>
            <person name="Mah S.A."/>
            <person name="Swanson W.J."/>
            <person name="Moy G.W."/>
            <person name="Vacquier V.D."/>
        </authorList>
    </citation>
    <scope>NUCLEOTIDE SEQUENCE [LARGE SCALE GENOMIC DNA]</scope>
    <source>
        <strain evidence="2">124861</strain>
    </source>
</reference>
<sequence length="76" mass="8051">MLLIENVKDQVIVDWLKSEFSDAELAAAVSQLAGQRRPYVSNVVKALGVTVPPDVSAKASRAVAADALASMRKNLG</sequence>
<dbReference type="InterPro" id="IPR058891">
    <property type="entry name" value="CPPA"/>
</dbReference>
<organism evidence="1 2">
    <name type="scientific">Neisseria dumasiana</name>
    <dbReference type="NCBI Taxonomy" id="1931275"/>
    <lineage>
        <taxon>Bacteria</taxon>
        <taxon>Pseudomonadati</taxon>
        <taxon>Pseudomonadota</taxon>
        <taxon>Betaproteobacteria</taxon>
        <taxon>Neisseriales</taxon>
        <taxon>Neisseriaceae</taxon>
        <taxon>Neisseria</taxon>
    </lineage>
</organism>
<evidence type="ECO:0008006" key="3">
    <source>
        <dbReference type="Google" id="ProtNLM"/>
    </source>
</evidence>
<dbReference type="Pfam" id="PF25860">
    <property type="entry name" value="CPPA"/>
    <property type="match status" value="1"/>
</dbReference>